<keyword evidence="2" id="KW-0472">Membrane</keyword>
<comment type="caution">
    <text evidence="3">The sequence shown here is derived from an EMBL/GenBank/DDBJ whole genome shotgun (WGS) entry which is preliminary data.</text>
</comment>
<dbReference type="KEGG" id="blac:94346799"/>
<reference evidence="3 4" key="1">
    <citation type="journal article" date="2021" name="Genome Biol.">
        <title>AFLAP: assembly-free linkage analysis pipeline using k-mers from genome sequencing data.</title>
        <authorList>
            <person name="Fletcher K."/>
            <person name="Zhang L."/>
            <person name="Gil J."/>
            <person name="Han R."/>
            <person name="Cavanaugh K."/>
            <person name="Michelmore R."/>
        </authorList>
    </citation>
    <scope>NUCLEOTIDE SEQUENCE [LARGE SCALE GENOMIC DNA]</scope>
    <source>
        <strain evidence="3 4">SF5</strain>
    </source>
</reference>
<accession>A0A976NZY8</accession>
<dbReference type="EMBL" id="SHOA02000011">
    <property type="protein sequence ID" value="TDH74319.1"/>
    <property type="molecule type" value="Genomic_DNA"/>
</dbReference>
<feature type="transmembrane region" description="Helical" evidence="2">
    <location>
        <begin position="35"/>
        <end position="59"/>
    </location>
</feature>
<gene>
    <name evidence="3" type="ORF">CCR75_003031</name>
</gene>
<dbReference type="GeneID" id="94346799"/>
<evidence type="ECO:0000256" key="2">
    <source>
        <dbReference type="SAM" id="Phobius"/>
    </source>
</evidence>
<dbReference type="OrthoDB" id="167840at2759"/>
<organism evidence="3 4">
    <name type="scientific">Bremia lactucae</name>
    <name type="common">Lettuce downy mildew</name>
    <dbReference type="NCBI Taxonomy" id="4779"/>
    <lineage>
        <taxon>Eukaryota</taxon>
        <taxon>Sar</taxon>
        <taxon>Stramenopiles</taxon>
        <taxon>Oomycota</taxon>
        <taxon>Peronosporomycetes</taxon>
        <taxon>Peronosporales</taxon>
        <taxon>Peronosporaceae</taxon>
        <taxon>Bremia</taxon>
    </lineage>
</organism>
<name>A0A976NZY8_BRELC</name>
<sequence>MLSAPTSPFMVAPELTFINLADDPQARDSNDNMMAWQWALIGLAIACTMGLLLFFLNWFKHRPQSGDNRQEVVQSLEQSRLPITESVDVAPIALSANQARFESSKYANLAPKTMHSFNTILSQVSSSTDGSYRTNIGKKMSSTLTDTEIVAQHQERMFSPLSDSTCSRSSDYLQSTEANKVNNDARVQDSSSDLDVRSSSSSYSAASDMISELKSGDFDLGIRKFARILHKKSTEF</sequence>
<evidence type="ECO:0000313" key="4">
    <source>
        <dbReference type="Proteomes" id="UP000294530"/>
    </source>
</evidence>
<feature type="compositionally biased region" description="Polar residues" evidence="1">
    <location>
        <begin position="161"/>
        <end position="182"/>
    </location>
</feature>
<proteinExistence type="predicted"/>
<keyword evidence="2" id="KW-1133">Transmembrane helix</keyword>
<evidence type="ECO:0000313" key="3">
    <source>
        <dbReference type="EMBL" id="TDH74319.1"/>
    </source>
</evidence>
<feature type="compositionally biased region" description="Low complexity" evidence="1">
    <location>
        <begin position="189"/>
        <end position="199"/>
    </location>
</feature>
<evidence type="ECO:0000256" key="1">
    <source>
        <dbReference type="SAM" id="MobiDB-lite"/>
    </source>
</evidence>
<keyword evidence="2" id="KW-0812">Transmembrane</keyword>
<dbReference type="Proteomes" id="UP000294530">
    <property type="component" value="Unassembled WGS sequence"/>
</dbReference>
<keyword evidence="4" id="KW-1185">Reference proteome</keyword>
<dbReference type="AlphaFoldDB" id="A0A976NZY8"/>
<dbReference type="RefSeq" id="XP_067823817.1">
    <property type="nucleotide sequence ID" value="XM_067961128.1"/>
</dbReference>
<protein>
    <submittedName>
        <fullName evidence="3">Uncharacterized protein</fullName>
    </submittedName>
</protein>
<feature type="region of interest" description="Disordered" evidence="1">
    <location>
        <begin position="160"/>
        <end position="199"/>
    </location>
</feature>